<keyword evidence="3" id="KW-1185">Reference proteome</keyword>
<accession>A0A928ZA50</accession>
<evidence type="ECO:0000313" key="2">
    <source>
        <dbReference type="EMBL" id="MBE9042353.1"/>
    </source>
</evidence>
<proteinExistence type="predicted"/>
<organism evidence="2 3">
    <name type="scientific">Zarconia navalis LEGE 11467</name>
    <dbReference type="NCBI Taxonomy" id="1828826"/>
    <lineage>
        <taxon>Bacteria</taxon>
        <taxon>Bacillati</taxon>
        <taxon>Cyanobacteriota</taxon>
        <taxon>Cyanophyceae</taxon>
        <taxon>Oscillatoriophycideae</taxon>
        <taxon>Oscillatoriales</taxon>
        <taxon>Oscillatoriales incertae sedis</taxon>
        <taxon>Zarconia</taxon>
        <taxon>Zarconia navalis</taxon>
    </lineage>
</organism>
<gene>
    <name evidence="2" type="ORF">IQ235_16390</name>
</gene>
<sequence length="126" mass="14738">MNQLNRILFQILGIGLLSFLVAGVVLGFGFATPTKTILVDRSYCPEYRWESVVETYTQLYRQYQYKRLQLDRVILLNDWGEEIFKNPPTPKELQNLRTYGRSNLPRQMQLQQADPNLQVLNCQAIN</sequence>
<feature type="transmembrane region" description="Helical" evidence="1">
    <location>
        <begin position="7"/>
        <end position="31"/>
    </location>
</feature>
<keyword evidence="1" id="KW-0812">Transmembrane</keyword>
<dbReference type="EMBL" id="JADEXN010000341">
    <property type="protein sequence ID" value="MBE9042353.1"/>
    <property type="molecule type" value="Genomic_DNA"/>
</dbReference>
<dbReference type="Proteomes" id="UP000621799">
    <property type="component" value="Unassembled WGS sequence"/>
</dbReference>
<dbReference type="RefSeq" id="WP_264322517.1">
    <property type="nucleotide sequence ID" value="NZ_JADEXN010000341.1"/>
</dbReference>
<comment type="caution">
    <text evidence="2">The sequence shown here is derived from an EMBL/GenBank/DDBJ whole genome shotgun (WGS) entry which is preliminary data.</text>
</comment>
<reference evidence="2" key="1">
    <citation type="submission" date="2020-10" db="EMBL/GenBank/DDBJ databases">
        <authorList>
            <person name="Castelo-Branco R."/>
            <person name="Eusebio N."/>
            <person name="Adriana R."/>
            <person name="Vieira A."/>
            <person name="Brugerolle De Fraissinette N."/>
            <person name="Rezende De Castro R."/>
            <person name="Schneider M.P."/>
            <person name="Vasconcelos V."/>
            <person name="Leao P.N."/>
        </authorList>
    </citation>
    <scope>NUCLEOTIDE SEQUENCE</scope>
    <source>
        <strain evidence="2">LEGE 11467</strain>
    </source>
</reference>
<name>A0A928ZA50_9CYAN</name>
<dbReference type="AlphaFoldDB" id="A0A928ZA50"/>
<keyword evidence="1" id="KW-1133">Transmembrane helix</keyword>
<protein>
    <submittedName>
        <fullName evidence="2">Uncharacterized protein</fullName>
    </submittedName>
</protein>
<evidence type="ECO:0000313" key="3">
    <source>
        <dbReference type="Proteomes" id="UP000621799"/>
    </source>
</evidence>
<evidence type="ECO:0000256" key="1">
    <source>
        <dbReference type="SAM" id="Phobius"/>
    </source>
</evidence>
<keyword evidence="1" id="KW-0472">Membrane</keyword>